<dbReference type="PROSITE" id="PS50005">
    <property type="entry name" value="TPR"/>
    <property type="match status" value="3"/>
</dbReference>
<proteinExistence type="inferred from homology"/>
<organism evidence="5 6">
    <name type="scientific">Acrobeloides nanus</name>
    <dbReference type="NCBI Taxonomy" id="290746"/>
    <lineage>
        <taxon>Eukaryota</taxon>
        <taxon>Metazoa</taxon>
        <taxon>Ecdysozoa</taxon>
        <taxon>Nematoda</taxon>
        <taxon>Chromadorea</taxon>
        <taxon>Rhabditida</taxon>
        <taxon>Tylenchina</taxon>
        <taxon>Cephalobomorpha</taxon>
        <taxon>Cephaloboidea</taxon>
        <taxon>Cephalobidae</taxon>
        <taxon>Acrobeloides</taxon>
    </lineage>
</organism>
<dbReference type="SMART" id="SM00028">
    <property type="entry name" value="TPR"/>
    <property type="match status" value="5"/>
</dbReference>
<evidence type="ECO:0000256" key="4">
    <source>
        <dbReference type="PROSITE-ProRule" id="PRU00339"/>
    </source>
</evidence>
<dbReference type="Pfam" id="PF14559">
    <property type="entry name" value="TPR_19"/>
    <property type="match status" value="1"/>
</dbReference>
<feature type="repeat" description="TPR" evidence="4">
    <location>
        <begin position="489"/>
        <end position="522"/>
    </location>
</feature>
<evidence type="ECO:0000256" key="1">
    <source>
        <dbReference type="ARBA" id="ARBA00022737"/>
    </source>
</evidence>
<dbReference type="SUPFAM" id="SSF48452">
    <property type="entry name" value="TPR-like"/>
    <property type="match status" value="1"/>
</dbReference>
<dbReference type="WBParaSite" id="ACRNAN_Path_347.g1332.t1">
    <property type="protein sequence ID" value="ACRNAN_Path_347.g1332.t1"/>
    <property type="gene ID" value="ACRNAN_Path_347.g1332"/>
</dbReference>
<keyword evidence="1" id="KW-0677">Repeat</keyword>
<reference evidence="6" key="1">
    <citation type="submission" date="2022-11" db="UniProtKB">
        <authorList>
            <consortium name="WormBaseParasite"/>
        </authorList>
    </citation>
    <scope>IDENTIFICATION</scope>
</reference>
<evidence type="ECO:0000313" key="6">
    <source>
        <dbReference type="WBParaSite" id="ACRNAN_Path_347.g1332.t1"/>
    </source>
</evidence>
<dbReference type="Gene3D" id="1.25.40.10">
    <property type="entry name" value="Tetratricopeptide repeat domain"/>
    <property type="match status" value="1"/>
</dbReference>
<dbReference type="InterPro" id="IPR011990">
    <property type="entry name" value="TPR-like_helical_dom_sf"/>
</dbReference>
<feature type="repeat" description="TPR" evidence="4">
    <location>
        <begin position="523"/>
        <end position="556"/>
    </location>
</feature>
<dbReference type="PANTHER" id="PTHR16193">
    <property type="entry name" value="TETRATRICOPEPTIDE REPEAT PROTEIN 27"/>
    <property type="match status" value="1"/>
</dbReference>
<dbReference type="InterPro" id="IPR019734">
    <property type="entry name" value="TPR_rpt"/>
</dbReference>
<protein>
    <submittedName>
        <fullName evidence="6">Tetratricopeptide repeat protein 27</fullName>
    </submittedName>
</protein>
<dbReference type="InterPro" id="IPR044244">
    <property type="entry name" value="TTC27/Emw1"/>
</dbReference>
<sequence>MDSHIIQDVDSVEKLQEVLLNCEASEFHKLANHSLRIFVLSNFAGLTSDTGFLNPTLLSKLRSIEQQTEILNDLSFGLIRPIKKARNIELLWISAGFPSKRFLSDIENTFTTFDSLLCKFRTLFSWALILEEPSAQLKERIKEIILLLENQWENESNNTLKAEFLLERMYYHLFFYEYDEAKDCLSKAVSLAGFSFDLIGLLGKRTRFQQKDVAQLAVSVTSSIENVYCEADKDVPLNCLMNDDTLLEQVSLSSGENTRILLSPIQIGCVLATAILDKRTHHYDEILKQRLLTYIDEVILQRRNFALQTRALAERCELEKDQRRRVDRACRQAEVLTKLLDGVDDSTPNDEKYKRFDMLLASNPMPFWKIHTIHAKILRSLGCTGEALRIYESMEDWDQVVDCYKHLDQLEKAEQLVRKLLSQKEDPVYFCILGDITRNVDYYEKAIEISKDHSARARKALGNLMLIRNQFDLAYDHLKRSVDLQPFQLGTWFNMGHCAWKLERYQDAANAYHRCVSFEPEHFEAWNNLAAAYIRMNQKPRAQKILTEALKFNYDHANIWENYLLICVDVADFAQAIEAYHRCIDLKHRFQDDQVLEIVVTQVLKLPEDENSTRIKERMRKLLGRISSSQATSSLFWHLYALAKKPSDDCTDIMAWMAYFDLEEKSLRLMMNEKNWEIEEEKCIRILDNSINLANEKRKLMLNTSVDKAQMSSKIRMSLRSLLSLLEKSYGTDCSQASTTLQERYHLGLELIKSL</sequence>
<accession>A0A914C6U9</accession>
<dbReference type="AlphaFoldDB" id="A0A914C6U9"/>
<comment type="similarity">
    <text evidence="3">Belongs to the TTC27 family.</text>
</comment>
<feature type="repeat" description="TPR" evidence="4">
    <location>
        <begin position="455"/>
        <end position="488"/>
    </location>
</feature>
<evidence type="ECO:0000313" key="5">
    <source>
        <dbReference type="Proteomes" id="UP000887540"/>
    </source>
</evidence>
<name>A0A914C6U9_9BILA</name>
<dbReference type="PANTHER" id="PTHR16193:SF0">
    <property type="entry name" value="TETRATRICOPEPTIDE REPEAT PROTEIN 27"/>
    <property type="match status" value="1"/>
</dbReference>
<evidence type="ECO:0000256" key="2">
    <source>
        <dbReference type="ARBA" id="ARBA00022803"/>
    </source>
</evidence>
<keyword evidence="2 4" id="KW-0802">TPR repeat</keyword>
<evidence type="ECO:0000256" key="3">
    <source>
        <dbReference type="ARBA" id="ARBA00024020"/>
    </source>
</evidence>
<dbReference type="Proteomes" id="UP000887540">
    <property type="component" value="Unplaced"/>
</dbReference>
<keyword evidence="5" id="KW-1185">Reference proteome</keyword>